<sequence length="416" mass="50071">MDELVLKIVYLRKGFLFMGKILITGNGFDLFHHLPTKYGHFMSIMKTIEDNNFSKDISFEDLFGLEFKIDSKYDYNAIIDNYNVENILFNHEKLNGIKEMLKDNLWYKYFSKILEIDTWIDFEVEVENVLKQFEIFNKHKDKRIIKKNAFDDYLFDYTDFKLFQIINDKMVGQIPFTLNEKYINKRSNSIDIRKMLDDLAKSFEDFIKIFNRYLIDVVSVFYPEIIQKPLIPFQLMDEIYTFNYTPTLQQIYKVDKSKVVYLHGEINDDCDKQNIVLGISEMPKTIETNKVIDFTKYYQKIIKNSNKKFIQIPSKNQAYSEETFFYIIGHSLDNSDKEYVLDLFEFLKQDTLNKSRICVFYYDDKDRDSKIRNLLNVVEEKLISKMNREDRLSFVKLNETNLELEFNKILYKHYVW</sequence>
<evidence type="ECO:0000313" key="2">
    <source>
        <dbReference type="Proteomes" id="UP000280091"/>
    </source>
</evidence>
<name>A0A495S625_9FLAO</name>
<dbReference type="Proteomes" id="UP000280091">
    <property type="component" value="Unassembled WGS sequence"/>
</dbReference>
<dbReference type="Pfam" id="PF14253">
    <property type="entry name" value="AbiH"/>
    <property type="match status" value="1"/>
</dbReference>
<comment type="caution">
    <text evidence="1">The sequence shown here is derived from an EMBL/GenBank/DDBJ whole genome shotgun (WGS) entry which is preliminary data.</text>
</comment>
<protein>
    <submittedName>
        <fullName evidence="1">Abortive infection AbiH-like protein</fullName>
    </submittedName>
</protein>
<dbReference type="EMBL" id="RBXA01000001">
    <property type="protein sequence ID" value="RKS95021.1"/>
    <property type="molecule type" value="Genomic_DNA"/>
</dbReference>
<reference evidence="1 2" key="1">
    <citation type="submission" date="2018-10" db="EMBL/GenBank/DDBJ databases">
        <title>Genomic Encyclopedia of Archaeal and Bacterial Type Strains, Phase II (KMG-II): from individual species to whole genera.</title>
        <authorList>
            <person name="Goeker M."/>
        </authorList>
    </citation>
    <scope>NUCLEOTIDE SEQUENCE [LARGE SCALE GENOMIC DNA]</scope>
    <source>
        <strain evidence="1 2">DSM 15094</strain>
    </source>
</reference>
<dbReference type="AlphaFoldDB" id="A0A495S625"/>
<gene>
    <name evidence="1" type="ORF">BC952_0662</name>
</gene>
<dbReference type="InterPro" id="IPR025935">
    <property type="entry name" value="AbiH"/>
</dbReference>
<keyword evidence="2" id="KW-1185">Reference proteome</keyword>
<evidence type="ECO:0000313" key="1">
    <source>
        <dbReference type="EMBL" id="RKS95021.1"/>
    </source>
</evidence>
<accession>A0A495S625</accession>
<organism evidence="1 2">
    <name type="scientific">Flavobacterium limicola</name>
    <dbReference type="NCBI Taxonomy" id="180441"/>
    <lineage>
        <taxon>Bacteria</taxon>
        <taxon>Pseudomonadati</taxon>
        <taxon>Bacteroidota</taxon>
        <taxon>Flavobacteriia</taxon>
        <taxon>Flavobacteriales</taxon>
        <taxon>Flavobacteriaceae</taxon>
        <taxon>Flavobacterium</taxon>
    </lineage>
</organism>
<dbReference type="OrthoDB" id="5903604at2"/>
<proteinExistence type="predicted"/>